<dbReference type="Gene3D" id="3.40.190.290">
    <property type="match status" value="1"/>
</dbReference>
<evidence type="ECO:0000259" key="5">
    <source>
        <dbReference type="PROSITE" id="PS50931"/>
    </source>
</evidence>
<comment type="caution">
    <text evidence="6">The sequence shown here is derived from an EMBL/GenBank/DDBJ whole genome shotgun (WGS) entry which is preliminary data.</text>
</comment>
<evidence type="ECO:0000256" key="4">
    <source>
        <dbReference type="ARBA" id="ARBA00023163"/>
    </source>
</evidence>
<dbReference type="AlphaFoldDB" id="A0A371B662"/>
<keyword evidence="4" id="KW-0804">Transcription</keyword>
<proteinExistence type="inferred from homology"/>
<evidence type="ECO:0000313" key="6">
    <source>
        <dbReference type="EMBL" id="RDV02891.1"/>
    </source>
</evidence>
<dbReference type="Pfam" id="PF03466">
    <property type="entry name" value="LysR_substrate"/>
    <property type="match status" value="1"/>
</dbReference>
<dbReference type="InterPro" id="IPR036388">
    <property type="entry name" value="WH-like_DNA-bd_sf"/>
</dbReference>
<dbReference type="GO" id="GO:0006351">
    <property type="term" value="P:DNA-templated transcription"/>
    <property type="evidence" value="ECO:0007669"/>
    <property type="project" value="TreeGrafter"/>
</dbReference>
<dbReference type="PANTHER" id="PTHR30537">
    <property type="entry name" value="HTH-TYPE TRANSCRIPTIONAL REGULATOR"/>
    <property type="match status" value="1"/>
</dbReference>
<dbReference type="Pfam" id="PF00126">
    <property type="entry name" value="HTH_1"/>
    <property type="match status" value="1"/>
</dbReference>
<dbReference type="SUPFAM" id="SSF53850">
    <property type="entry name" value="Periplasmic binding protein-like II"/>
    <property type="match status" value="1"/>
</dbReference>
<protein>
    <submittedName>
        <fullName evidence="6">LysR family transcriptional regulator</fullName>
    </submittedName>
</protein>
<dbReference type="PROSITE" id="PS50931">
    <property type="entry name" value="HTH_LYSR"/>
    <property type="match status" value="1"/>
</dbReference>
<dbReference type="FunFam" id="1.10.10.10:FF:000001">
    <property type="entry name" value="LysR family transcriptional regulator"/>
    <property type="match status" value="1"/>
</dbReference>
<dbReference type="OrthoDB" id="9812435at2"/>
<dbReference type="SUPFAM" id="SSF46785">
    <property type="entry name" value="Winged helix' DNA-binding domain"/>
    <property type="match status" value="1"/>
</dbReference>
<dbReference type="EMBL" id="QRGP01000002">
    <property type="protein sequence ID" value="RDV02891.1"/>
    <property type="molecule type" value="Genomic_DNA"/>
</dbReference>
<dbReference type="InterPro" id="IPR058163">
    <property type="entry name" value="LysR-type_TF_proteobact-type"/>
</dbReference>
<comment type="similarity">
    <text evidence="1">Belongs to the LysR transcriptional regulatory family.</text>
</comment>
<organism evidence="6 7">
    <name type="scientific">Sphingorhabdus pulchriflava</name>
    <dbReference type="NCBI Taxonomy" id="2292257"/>
    <lineage>
        <taxon>Bacteria</taxon>
        <taxon>Pseudomonadati</taxon>
        <taxon>Pseudomonadota</taxon>
        <taxon>Alphaproteobacteria</taxon>
        <taxon>Sphingomonadales</taxon>
        <taxon>Sphingomonadaceae</taxon>
        <taxon>Sphingorhabdus</taxon>
    </lineage>
</organism>
<name>A0A371B662_9SPHN</name>
<evidence type="ECO:0000256" key="2">
    <source>
        <dbReference type="ARBA" id="ARBA00023015"/>
    </source>
</evidence>
<evidence type="ECO:0000313" key="7">
    <source>
        <dbReference type="Proteomes" id="UP000263833"/>
    </source>
</evidence>
<dbReference type="GO" id="GO:0003700">
    <property type="term" value="F:DNA-binding transcription factor activity"/>
    <property type="evidence" value="ECO:0007669"/>
    <property type="project" value="InterPro"/>
</dbReference>
<keyword evidence="3" id="KW-0238">DNA-binding</keyword>
<dbReference type="InterPro" id="IPR036390">
    <property type="entry name" value="WH_DNA-bd_sf"/>
</dbReference>
<dbReference type="RefSeq" id="WP_115549995.1">
    <property type="nucleotide sequence ID" value="NZ_QRGP01000002.1"/>
</dbReference>
<gene>
    <name evidence="6" type="ORF">DXH95_13300</name>
</gene>
<dbReference type="CDD" id="cd08422">
    <property type="entry name" value="PBP2_CrgA_like"/>
    <property type="match status" value="1"/>
</dbReference>
<feature type="domain" description="HTH lysR-type" evidence="5">
    <location>
        <begin position="4"/>
        <end position="61"/>
    </location>
</feature>
<reference evidence="7" key="1">
    <citation type="submission" date="2018-08" db="EMBL/GenBank/DDBJ databases">
        <authorList>
            <person name="Kim S.-J."/>
            <person name="Jung G.-Y."/>
        </authorList>
    </citation>
    <scope>NUCLEOTIDE SEQUENCE [LARGE SCALE GENOMIC DNA]</scope>
    <source>
        <strain evidence="7">GY_G</strain>
    </source>
</reference>
<keyword evidence="2" id="KW-0805">Transcription regulation</keyword>
<dbReference type="InterPro" id="IPR005119">
    <property type="entry name" value="LysR_subst-bd"/>
</dbReference>
<accession>A0A371B662</accession>
<dbReference type="Gene3D" id="1.10.10.10">
    <property type="entry name" value="Winged helix-like DNA-binding domain superfamily/Winged helix DNA-binding domain"/>
    <property type="match status" value="1"/>
</dbReference>
<keyword evidence="7" id="KW-1185">Reference proteome</keyword>
<dbReference type="GO" id="GO:0043565">
    <property type="term" value="F:sequence-specific DNA binding"/>
    <property type="evidence" value="ECO:0007669"/>
    <property type="project" value="TreeGrafter"/>
</dbReference>
<evidence type="ECO:0000256" key="3">
    <source>
        <dbReference type="ARBA" id="ARBA00023125"/>
    </source>
</evidence>
<dbReference type="PRINTS" id="PR00039">
    <property type="entry name" value="HTHLYSR"/>
</dbReference>
<dbReference type="PANTHER" id="PTHR30537:SF5">
    <property type="entry name" value="HTH-TYPE TRANSCRIPTIONAL ACTIVATOR TTDR-RELATED"/>
    <property type="match status" value="1"/>
</dbReference>
<dbReference type="Proteomes" id="UP000263833">
    <property type="component" value="Unassembled WGS sequence"/>
</dbReference>
<evidence type="ECO:0000256" key="1">
    <source>
        <dbReference type="ARBA" id="ARBA00009437"/>
    </source>
</evidence>
<dbReference type="InterPro" id="IPR000847">
    <property type="entry name" value="LysR_HTH_N"/>
</dbReference>
<sequence length="298" mass="32165">MRLPDYEAWSIFAAVAEEGGFSRAAELLGLSKATVSKAVSRLEAHVGAPLFHRTSRRLVLSESGLSLLEQAKAIVAAGEAAEEAARDEASEPVGLIRLAAPMSYGISRVAPLLSEFLCSHRGISIDMHLSDAKVDLIGERFDLALRIGALPDSSLRARRLRGVTGYVLGSPDYLEQNREPRHPAQLGEHRCLSYSLASSPESWRFTGPDGSEAVVRLSGPLRVNNGEAMLPALCAGLGIGMLPDFICEKDIEAGRLKPILQDWKTPPIAIHIVTPPSTFRPRRVTALIDFLAEKLSAA</sequence>